<comment type="catalytic activity">
    <reaction evidence="9">
        <text>O-phospho-L-threonine + H(+) = (R)-1-aminopropan-2-yl phosphate + CO2</text>
        <dbReference type="Rhea" id="RHEA:11492"/>
        <dbReference type="ChEBI" id="CHEBI:15378"/>
        <dbReference type="ChEBI" id="CHEBI:16526"/>
        <dbReference type="ChEBI" id="CHEBI:58563"/>
        <dbReference type="ChEBI" id="CHEBI:58675"/>
        <dbReference type="EC" id="4.1.1.81"/>
    </reaction>
</comment>
<evidence type="ECO:0000256" key="7">
    <source>
        <dbReference type="ARBA" id="ARBA00023239"/>
    </source>
</evidence>
<organism evidence="11 12">
    <name type="scientific">Methylomonas subterranea</name>
    <dbReference type="NCBI Taxonomy" id="2952225"/>
    <lineage>
        <taxon>Bacteria</taxon>
        <taxon>Pseudomonadati</taxon>
        <taxon>Pseudomonadota</taxon>
        <taxon>Gammaproteobacteria</taxon>
        <taxon>Methylococcales</taxon>
        <taxon>Methylococcaceae</taxon>
        <taxon>Methylomonas</taxon>
    </lineage>
</organism>
<keyword evidence="12" id="KW-1185">Reference proteome</keyword>
<dbReference type="InterPro" id="IPR015421">
    <property type="entry name" value="PyrdxlP-dep_Trfase_major"/>
</dbReference>
<accession>A0ABT1TK37</accession>
<evidence type="ECO:0000313" key="11">
    <source>
        <dbReference type="EMBL" id="MCQ8105603.1"/>
    </source>
</evidence>
<evidence type="ECO:0000256" key="6">
    <source>
        <dbReference type="ARBA" id="ARBA00022898"/>
    </source>
</evidence>
<evidence type="ECO:0000256" key="1">
    <source>
        <dbReference type="ARBA" id="ARBA00001933"/>
    </source>
</evidence>
<reference evidence="11 12" key="1">
    <citation type="submission" date="2022-07" db="EMBL/GenBank/DDBJ databases">
        <title>Methylomonas rivi sp. nov., Methylomonas rosea sp. nov., Methylomonas aureus sp. nov. and Methylomonas subterranea sp. nov., four novel methanotrophs isolated from a freshwater creek and the deep terrestrial subsurface.</title>
        <authorList>
            <person name="Abin C."/>
            <person name="Sankaranarayanan K."/>
            <person name="Garner C."/>
            <person name="Sindelar R."/>
            <person name="Kotary K."/>
            <person name="Garner R."/>
            <person name="Barclay S."/>
            <person name="Lawson P."/>
            <person name="Krumholz L."/>
        </authorList>
    </citation>
    <scope>NUCLEOTIDE SEQUENCE [LARGE SCALE GENOMIC DNA]</scope>
    <source>
        <strain evidence="11 12">SURF-2</strain>
    </source>
</reference>
<evidence type="ECO:0000256" key="9">
    <source>
        <dbReference type="ARBA" id="ARBA00048531"/>
    </source>
</evidence>
<dbReference type="InterPro" id="IPR004839">
    <property type="entry name" value="Aminotransferase_I/II_large"/>
</dbReference>
<comment type="caution">
    <text evidence="11">The sequence shown here is derived from an EMBL/GenBank/DDBJ whole genome shotgun (WGS) entry which is preliminary data.</text>
</comment>
<dbReference type="EMBL" id="JANIBJ010000033">
    <property type="protein sequence ID" value="MCQ8105603.1"/>
    <property type="molecule type" value="Genomic_DNA"/>
</dbReference>
<name>A0ABT1TK37_9GAMM</name>
<dbReference type="Gene3D" id="3.40.640.10">
    <property type="entry name" value="Type I PLP-dependent aspartate aminotransferase-like (Major domain)"/>
    <property type="match status" value="1"/>
</dbReference>
<keyword evidence="7 11" id="KW-0456">Lyase</keyword>
<dbReference type="SUPFAM" id="SSF53383">
    <property type="entry name" value="PLP-dependent transferases"/>
    <property type="match status" value="1"/>
</dbReference>
<evidence type="ECO:0000256" key="4">
    <source>
        <dbReference type="ARBA" id="ARBA00012285"/>
    </source>
</evidence>
<dbReference type="Pfam" id="PF00155">
    <property type="entry name" value="Aminotran_1_2"/>
    <property type="match status" value="1"/>
</dbReference>
<feature type="domain" description="Aminotransferase class I/classII large" evidence="10">
    <location>
        <begin position="63"/>
        <end position="322"/>
    </location>
</feature>
<dbReference type="PANTHER" id="PTHR42885">
    <property type="entry name" value="HISTIDINOL-PHOSPHATE AMINOTRANSFERASE-RELATED"/>
    <property type="match status" value="1"/>
</dbReference>
<dbReference type="NCBIfam" id="TIGR01140">
    <property type="entry name" value="L_thr_O3P_dcar"/>
    <property type="match status" value="1"/>
</dbReference>
<evidence type="ECO:0000259" key="10">
    <source>
        <dbReference type="Pfam" id="PF00155"/>
    </source>
</evidence>
<evidence type="ECO:0000313" key="12">
    <source>
        <dbReference type="Proteomes" id="UP001524499"/>
    </source>
</evidence>
<protein>
    <recommendedName>
        <fullName evidence="4">threonine-phosphate decarboxylase</fullName>
        <ecNumber evidence="4">4.1.1.81</ecNumber>
    </recommendedName>
    <alternativeName>
        <fullName evidence="8">L-threonine-O-3-phosphate decarboxylase</fullName>
    </alternativeName>
</protein>
<dbReference type="RefSeq" id="WP_256603615.1">
    <property type="nucleotide sequence ID" value="NZ_JANIBJ010000033.1"/>
</dbReference>
<comment type="cofactor">
    <cofactor evidence="1">
        <name>pyridoxal 5'-phosphate</name>
        <dbReference type="ChEBI" id="CHEBI:597326"/>
    </cofactor>
</comment>
<dbReference type="CDD" id="cd00609">
    <property type="entry name" value="AAT_like"/>
    <property type="match status" value="1"/>
</dbReference>
<dbReference type="InterPro" id="IPR015422">
    <property type="entry name" value="PyrdxlP-dep_Trfase_small"/>
</dbReference>
<sequence>MLEHGGRLRRAADRYGIPLSDWLDLSTGINPNGWPVPAIPAACWRRLPEEDDNLVAAARAYYRNDSLLPVAGSQAAIQTLPLLRPACRVGVLRPAYAEHAASWQKAGHQLRIIDADSLDRQLDRLDVLILINPNNPTGTLWPPQQLLDWHARLNRRGGWLIVDEAFIDGMPAYSLSDRPARPGLIVLRSIGKFFGLAGIRCGFVLAEQGLLLRLAELLGPWTISHPGRYVAALALMDTEWQRLTYPALSQQSHRLAALLTEAGWPPRGGCHLFQWLQTADATEIHELLAEQGILTRLFDTPASLRFGLPGTEADWRRLATALSHPAISRPQKTADAAVGSPV</sequence>
<comment type="pathway">
    <text evidence="3">Cofactor biosynthesis; adenosylcobalamin biosynthesis.</text>
</comment>
<dbReference type="InterPro" id="IPR015424">
    <property type="entry name" value="PyrdxlP-dep_Trfase"/>
</dbReference>
<keyword evidence="6" id="KW-0663">Pyridoxal phosphate</keyword>
<dbReference type="PANTHER" id="PTHR42885:SF1">
    <property type="entry name" value="THREONINE-PHOSPHATE DECARBOXYLASE"/>
    <property type="match status" value="1"/>
</dbReference>
<gene>
    <name evidence="11" type="primary">cobD</name>
    <name evidence="11" type="ORF">NP590_15940</name>
</gene>
<keyword evidence="5" id="KW-0169">Cobalamin biosynthesis</keyword>
<evidence type="ECO:0000256" key="2">
    <source>
        <dbReference type="ARBA" id="ARBA00003444"/>
    </source>
</evidence>
<dbReference type="Proteomes" id="UP001524499">
    <property type="component" value="Unassembled WGS sequence"/>
</dbReference>
<evidence type="ECO:0000256" key="3">
    <source>
        <dbReference type="ARBA" id="ARBA00004953"/>
    </source>
</evidence>
<comment type="function">
    <text evidence="2">Decarboxylates L-threonine-O-3-phosphate to yield (R)-1-amino-2-propanol O-2-phosphate, the precursor for the linkage between the nucleotide loop and the corrin ring in cobalamin.</text>
</comment>
<evidence type="ECO:0000256" key="8">
    <source>
        <dbReference type="ARBA" id="ARBA00029996"/>
    </source>
</evidence>
<dbReference type="GO" id="GO:0048472">
    <property type="term" value="F:threonine-phosphate decarboxylase activity"/>
    <property type="evidence" value="ECO:0007669"/>
    <property type="project" value="UniProtKB-EC"/>
</dbReference>
<dbReference type="Gene3D" id="3.90.1150.10">
    <property type="entry name" value="Aspartate Aminotransferase, domain 1"/>
    <property type="match status" value="1"/>
</dbReference>
<proteinExistence type="predicted"/>
<dbReference type="InterPro" id="IPR005860">
    <property type="entry name" value="CobD"/>
</dbReference>
<dbReference type="EC" id="4.1.1.81" evidence="4"/>
<evidence type="ECO:0000256" key="5">
    <source>
        <dbReference type="ARBA" id="ARBA00022573"/>
    </source>
</evidence>